<dbReference type="CDD" id="cd02440">
    <property type="entry name" value="AdoMet_MTases"/>
    <property type="match status" value="1"/>
</dbReference>
<dbReference type="InterPro" id="IPR029063">
    <property type="entry name" value="SAM-dependent_MTases_sf"/>
</dbReference>
<name>A0A918YL38_9ACTN</name>
<evidence type="ECO:0000256" key="2">
    <source>
        <dbReference type="SAM" id="MobiDB-lite"/>
    </source>
</evidence>
<dbReference type="GO" id="GO:0008757">
    <property type="term" value="F:S-adenosylmethionine-dependent methyltransferase activity"/>
    <property type="evidence" value="ECO:0007669"/>
    <property type="project" value="InterPro"/>
</dbReference>
<evidence type="ECO:0000256" key="1">
    <source>
        <dbReference type="ARBA" id="ARBA00022679"/>
    </source>
</evidence>
<keyword evidence="5" id="KW-1185">Reference proteome</keyword>
<dbReference type="EMBL" id="BMVG01000015">
    <property type="protein sequence ID" value="GHE07912.1"/>
    <property type="molecule type" value="Genomic_DNA"/>
</dbReference>
<dbReference type="InterPro" id="IPR013216">
    <property type="entry name" value="Methyltransf_11"/>
</dbReference>
<dbReference type="Pfam" id="PF08241">
    <property type="entry name" value="Methyltransf_11"/>
    <property type="match status" value="1"/>
</dbReference>
<evidence type="ECO:0000313" key="5">
    <source>
        <dbReference type="Proteomes" id="UP000655443"/>
    </source>
</evidence>
<evidence type="ECO:0000313" key="4">
    <source>
        <dbReference type="EMBL" id="GHE07912.1"/>
    </source>
</evidence>
<dbReference type="Proteomes" id="UP000655443">
    <property type="component" value="Unassembled WGS sequence"/>
</dbReference>
<dbReference type="PANTHER" id="PTHR44068">
    <property type="entry name" value="ZGC:194242"/>
    <property type="match status" value="1"/>
</dbReference>
<feature type="compositionally biased region" description="Polar residues" evidence="2">
    <location>
        <begin position="12"/>
        <end position="21"/>
    </location>
</feature>
<dbReference type="RefSeq" id="WP_189956275.1">
    <property type="nucleotide sequence ID" value="NZ_BMVG01000015.1"/>
</dbReference>
<reference evidence="4" key="1">
    <citation type="journal article" date="2014" name="Int. J. Syst. Evol. Microbiol.">
        <title>Complete genome sequence of Corynebacterium casei LMG S-19264T (=DSM 44701T), isolated from a smear-ripened cheese.</title>
        <authorList>
            <consortium name="US DOE Joint Genome Institute (JGI-PGF)"/>
            <person name="Walter F."/>
            <person name="Albersmeier A."/>
            <person name="Kalinowski J."/>
            <person name="Ruckert C."/>
        </authorList>
    </citation>
    <scope>NUCLEOTIDE SEQUENCE</scope>
    <source>
        <strain evidence="4">JCM 4714</strain>
    </source>
</reference>
<dbReference type="AlphaFoldDB" id="A0A918YL38"/>
<dbReference type="GO" id="GO:0000287">
    <property type="term" value="F:magnesium ion binding"/>
    <property type="evidence" value="ECO:0007669"/>
    <property type="project" value="InterPro"/>
</dbReference>
<sequence length="296" mass="33416">MTTAPVARKTKTTTSAPVPTQSTYQNRVADYWNAEENPVNLELGKLDDLYHHHYGIGDPDWTVLDEPDPDLRKARITTELHRLEHAQAELLAGRLGALTPTDRVFDAGCGRGGGSVVANLRYGCHADGVTISAKQADFANDMARKREVDDKVRYHHRNMLDTGFESGAYAASWNNESTMYVELELLFAEHARLLRRGGRYVTITGCYNDTYGRASREVSLINAHYICDIHPRSEYFRAMAKNRLVPVHVEDLTEATIPYWELRKQADHLVTGIEDAFLDAYRNGSFQYLLIAADRI</sequence>
<feature type="region of interest" description="Disordered" evidence="2">
    <location>
        <begin position="1"/>
        <end position="21"/>
    </location>
</feature>
<organism evidence="4 5">
    <name type="scientific">Streptomyces alanosinicus</name>
    <dbReference type="NCBI Taxonomy" id="68171"/>
    <lineage>
        <taxon>Bacteria</taxon>
        <taxon>Bacillati</taxon>
        <taxon>Actinomycetota</taxon>
        <taxon>Actinomycetes</taxon>
        <taxon>Kitasatosporales</taxon>
        <taxon>Streptomycetaceae</taxon>
        <taxon>Streptomyces</taxon>
    </lineage>
</organism>
<protein>
    <submittedName>
        <fullName evidence="4">Methyltransferase</fullName>
    </submittedName>
</protein>
<feature type="domain" description="Methyltransferase type 11" evidence="3">
    <location>
        <begin position="106"/>
        <end position="201"/>
    </location>
</feature>
<comment type="caution">
    <text evidence="4">The sequence shown here is derived from an EMBL/GenBank/DDBJ whole genome shotgun (WGS) entry which is preliminary data.</text>
</comment>
<dbReference type="InterPro" id="IPR049645">
    <property type="entry name" value="GPPMT_Stmyces"/>
</dbReference>
<dbReference type="Gene3D" id="3.40.50.150">
    <property type="entry name" value="Vaccinia Virus protein VP39"/>
    <property type="match status" value="1"/>
</dbReference>
<dbReference type="NCBIfam" id="NF041943">
    <property type="entry name" value="GPPMT_Stmyces"/>
    <property type="match status" value="1"/>
</dbReference>
<dbReference type="PANTHER" id="PTHR44068:SF11">
    <property type="entry name" value="GERANYL DIPHOSPHATE 2-C-METHYLTRANSFERASE"/>
    <property type="match status" value="1"/>
</dbReference>
<accession>A0A918YL38</accession>
<evidence type="ECO:0000259" key="3">
    <source>
        <dbReference type="Pfam" id="PF08241"/>
    </source>
</evidence>
<gene>
    <name evidence="4" type="ORF">GCM10010339_54370</name>
</gene>
<dbReference type="GO" id="GO:1904047">
    <property type="term" value="F:S-adenosyl-L-methionine binding"/>
    <property type="evidence" value="ECO:0007669"/>
    <property type="project" value="InterPro"/>
</dbReference>
<dbReference type="GO" id="GO:0032259">
    <property type="term" value="P:methylation"/>
    <property type="evidence" value="ECO:0007669"/>
    <property type="project" value="UniProtKB-KW"/>
</dbReference>
<dbReference type="InterPro" id="IPR050447">
    <property type="entry name" value="Erg6_SMT_methyltransf"/>
</dbReference>
<keyword evidence="1" id="KW-0808">Transferase</keyword>
<dbReference type="SUPFAM" id="SSF53335">
    <property type="entry name" value="S-adenosyl-L-methionine-dependent methyltransferases"/>
    <property type="match status" value="1"/>
</dbReference>
<keyword evidence="4" id="KW-0489">Methyltransferase</keyword>
<reference evidence="4" key="2">
    <citation type="submission" date="2020-09" db="EMBL/GenBank/DDBJ databases">
        <authorList>
            <person name="Sun Q."/>
            <person name="Ohkuma M."/>
        </authorList>
    </citation>
    <scope>NUCLEOTIDE SEQUENCE</scope>
    <source>
        <strain evidence="4">JCM 4714</strain>
    </source>
</reference>
<proteinExistence type="predicted"/>